<dbReference type="RefSeq" id="WP_188688388.1">
    <property type="nucleotide sequence ID" value="NZ_BMLY01000001.1"/>
</dbReference>
<evidence type="ECO:0000313" key="2">
    <source>
        <dbReference type="EMBL" id="GGP24701.1"/>
    </source>
</evidence>
<keyword evidence="1" id="KW-0812">Transmembrane</keyword>
<feature type="transmembrane region" description="Helical" evidence="1">
    <location>
        <begin position="32"/>
        <end position="50"/>
    </location>
</feature>
<dbReference type="Proteomes" id="UP000621859">
    <property type="component" value="Unassembled WGS sequence"/>
</dbReference>
<keyword evidence="3" id="KW-1185">Reference proteome</keyword>
<organism evidence="2 3">
    <name type="scientific">Silvimonas amylolytica</name>
    <dbReference type="NCBI Taxonomy" id="449663"/>
    <lineage>
        <taxon>Bacteria</taxon>
        <taxon>Pseudomonadati</taxon>
        <taxon>Pseudomonadota</taxon>
        <taxon>Betaproteobacteria</taxon>
        <taxon>Neisseriales</taxon>
        <taxon>Chitinibacteraceae</taxon>
        <taxon>Silvimonas</taxon>
    </lineage>
</organism>
<reference evidence="3" key="1">
    <citation type="journal article" date="2019" name="Int. J. Syst. Evol. Microbiol.">
        <title>The Global Catalogue of Microorganisms (GCM) 10K type strain sequencing project: providing services to taxonomists for standard genome sequencing and annotation.</title>
        <authorList>
            <consortium name="The Broad Institute Genomics Platform"/>
            <consortium name="The Broad Institute Genome Sequencing Center for Infectious Disease"/>
            <person name="Wu L."/>
            <person name="Ma J."/>
        </authorList>
    </citation>
    <scope>NUCLEOTIDE SEQUENCE [LARGE SCALE GENOMIC DNA]</scope>
    <source>
        <strain evidence="3">CGMCC 1.8860</strain>
    </source>
</reference>
<dbReference type="EMBL" id="BMLY01000001">
    <property type="protein sequence ID" value="GGP24701.1"/>
    <property type="molecule type" value="Genomic_DNA"/>
</dbReference>
<evidence type="ECO:0008006" key="4">
    <source>
        <dbReference type="Google" id="ProtNLM"/>
    </source>
</evidence>
<keyword evidence="1" id="KW-1133">Transmembrane helix</keyword>
<evidence type="ECO:0000313" key="3">
    <source>
        <dbReference type="Proteomes" id="UP000621859"/>
    </source>
</evidence>
<proteinExistence type="predicted"/>
<feature type="transmembrane region" description="Helical" evidence="1">
    <location>
        <begin position="136"/>
        <end position="155"/>
    </location>
</feature>
<comment type="caution">
    <text evidence="2">The sequence shown here is derived from an EMBL/GenBank/DDBJ whole genome shotgun (WGS) entry which is preliminary data.</text>
</comment>
<accession>A0ABQ2PH51</accession>
<feature type="transmembrane region" description="Helical" evidence="1">
    <location>
        <begin position="175"/>
        <end position="194"/>
    </location>
</feature>
<evidence type="ECO:0000256" key="1">
    <source>
        <dbReference type="SAM" id="Phobius"/>
    </source>
</evidence>
<protein>
    <recommendedName>
        <fullName evidence="4">DUF3278 domain-containing protein</fullName>
    </recommendedName>
</protein>
<gene>
    <name evidence="2" type="ORF">GCM10010971_05200</name>
</gene>
<name>A0ABQ2PH51_9NEIS</name>
<keyword evidence="1" id="KW-0472">Membrane</keyword>
<feature type="transmembrane region" description="Helical" evidence="1">
    <location>
        <begin position="62"/>
        <end position="82"/>
    </location>
</feature>
<sequence length="201" mass="23025">MLRDERKDSYITAEISQAWTHYRHMEEMRTKYLSFYSTVIIASAGFFVNLAKDERDIVTPHLFFPLSIFTLLLFVFSLAVWANIYRIGHIVWVYGNILQETRKSVLKETNPAYVRWQVRKHIPPSVSGGLFSIQSAASYIVSGVCLVLTGMQVVLTMKAYDLGTLPVWQKMGGEVFIFIEVVLSFYALYCVAAAKKFKKTN</sequence>